<feature type="compositionally biased region" description="Low complexity" evidence="2">
    <location>
        <begin position="351"/>
        <end position="362"/>
    </location>
</feature>
<accession>A0ABR3VDN4</accession>
<feature type="compositionally biased region" description="Low complexity" evidence="2">
    <location>
        <begin position="525"/>
        <end position="545"/>
    </location>
</feature>
<sequence length="545" mass="56866">MESDTADKILSQAALDGSMDYAVWPELLPVVLARIEKIAHTEFRIPNLPTPPPAAPPRPSSPRFIAPLPSSDPVDAPDGTGTPSSQGTDKENADPTAQPPRRASAAPAADVPSQQPSGTTATSTLPKPIADMLDEVLSVLRTNFPRYPPHTIQRLSELVLKPRQHYRNLVPWLHALDRVVHVTSGANTYPLPPALPDIGAMSLLVNGAGGAGPTGGMTIDTDAANNNNNSNNNDPGSDEALGGALLTPIPWLARTVSGDGSDGDDGEGSDVGSSNSSPALPAPQQQFQLQLQQRHLEARVQTESTETIEGPNGMGSIETVSISVNGIPSTGASVASFLVQRSSLVQPPPLRQQQQQQQQQRQADGEEDATMKDGPGSGSKSDAHDDGEGEEEEEIPHARGPAEIGPADTGPLEPAVAELIRSSASSIASSGRRSASPGAIGAERVPPSPKREAEDDLEPETPTKRRRDGDDEVEDADEKGGEKRDEEKEEEKGGNAEADTTASKKDAEGDVVLPDAGESEDRKTSATSASAAAEKGTTAGESQGG</sequence>
<feature type="compositionally biased region" description="Low complexity" evidence="2">
    <location>
        <begin position="95"/>
        <end position="117"/>
    </location>
</feature>
<comment type="caution">
    <text evidence="3">The sequence shown here is derived from an EMBL/GenBank/DDBJ whole genome shotgun (WGS) entry which is preliminary data.</text>
</comment>
<evidence type="ECO:0000256" key="2">
    <source>
        <dbReference type="SAM" id="MobiDB-lite"/>
    </source>
</evidence>
<keyword evidence="4" id="KW-1185">Reference proteome</keyword>
<evidence type="ECO:0000313" key="3">
    <source>
        <dbReference type="EMBL" id="KAL1839871.1"/>
    </source>
</evidence>
<feature type="region of interest" description="Disordered" evidence="2">
    <location>
        <begin position="347"/>
        <end position="545"/>
    </location>
</feature>
<protein>
    <submittedName>
        <fullName evidence="3">Uncharacterized protein</fullName>
    </submittedName>
</protein>
<comment type="similarity">
    <text evidence="1">Belongs to the PPP4R2 family.</text>
</comment>
<reference evidence="3 4" key="1">
    <citation type="journal article" date="2024" name="Commun. Biol.">
        <title>Comparative genomic analysis of thermophilic fungi reveals convergent evolutionary adaptations and gene losses.</title>
        <authorList>
            <person name="Steindorff A.S."/>
            <person name="Aguilar-Pontes M.V."/>
            <person name="Robinson A.J."/>
            <person name="Andreopoulos B."/>
            <person name="LaButti K."/>
            <person name="Kuo A."/>
            <person name="Mondo S."/>
            <person name="Riley R."/>
            <person name="Otillar R."/>
            <person name="Haridas S."/>
            <person name="Lipzen A."/>
            <person name="Grimwood J."/>
            <person name="Schmutz J."/>
            <person name="Clum A."/>
            <person name="Reid I.D."/>
            <person name="Moisan M.C."/>
            <person name="Butler G."/>
            <person name="Nguyen T.T.M."/>
            <person name="Dewar K."/>
            <person name="Conant G."/>
            <person name="Drula E."/>
            <person name="Henrissat B."/>
            <person name="Hansel C."/>
            <person name="Singer S."/>
            <person name="Hutchinson M.I."/>
            <person name="de Vries R.P."/>
            <person name="Natvig D.O."/>
            <person name="Powell A.J."/>
            <person name="Tsang A."/>
            <person name="Grigoriev I.V."/>
        </authorList>
    </citation>
    <scope>NUCLEOTIDE SEQUENCE [LARGE SCALE GENOMIC DNA]</scope>
    <source>
        <strain evidence="3 4">CBS 620.91</strain>
    </source>
</reference>
<evidence type="ECO:0000313" key="4">
    <source>
        <dbReference type="Proteomes" id="UP001583172"/>
    </source>
</evidence>
<dbReference type="InterPro" id="IPR015267">
    <property type="entry name" value="PPP4R2"/>
</dbReference>
<dbReference type="PANTHER" id="PTHR16487:SF0">
    <property type="entry name" value="PROTEIN PHOSPHATASE 4 REGULATORY SUBUNIT 2-RELATED"/>
    <property type="match status" value="1"/>
</dbReference>
<dbReference type="EMBL" id="JAZGSY010000137">
    <property type="protein sequence ID" value="KAL1839871.1"/>
    <property type="molecule type" value="Genomic_DNA"/>
</dbReference>
<proteinExistence type="inferred from homology"/>
<feature type="compositionally biased region" description="Low complexity" evidence="2">
    <location>
        <begin position="270"/>
        <end position="287"/>
    </location>
</feature>
<feature type="compositionally biased region" description="Low complexity" evidence="2">
    <location>
        <begin position="420"/>
        <end position="442"/>
    </location>
</feature>
<dbReference type="PANTHER" id="PTHR16487">
    <property type="entry name" value="PPP4R2-RELATED PROTEIN"/>
    <property type="match status" value="1"/>
</dbReference>
<gene>
    <name evidence="3" type="ORF">VTJ49DRAFT_1057</name>
</gene>
<dbReference type="Proteomes" id="UP001583172">
    <property type="component" value="Unassembled WGS sequence"/>
</dbReference>
<evidence type="ECO:0000256" key="1">
    <source>
        <dbReference type="ARBA" id="ARBA00009207"/>
    </source>
</evidence>
<feature type="compositionally biased region" description="Basic and acidic residues" evidence="2">
    <location>
        <begin position="478"/>
        <end position="494"/>
    </location>
</feature>
<name>A0ABR3VDN4_HUMIN</name>
<feature type="region of interest" description="Disordered" evidence="2">
    <location>
        <begin position="44"/>
        <end position="127"/>
    </location>
</feature>
<feature type="region of interest" description="Disordered" evidence="2">
    <location>
        <begin position="216"/>
        <end position="287"/>
    </location>
</feature>
<feature type="compositionally biased region" description="Pro residues" evidence="2">
    <location>
        <begin position="48"/>
        <end position="60"/>
    </location>
</feature>
<organism evidence="3 4">
    <name type="scientific">Humicola insolens</name>
    <name type="common">Soft-rot fungus</name>
    <dbReference type="NCBI Taxonomy" id="85995"/>
    <lineage>
        <taxon>Eukaryota</taxon>
        <taxon>Fungi</taxon>
        <taxon>Dikarya</taxon>
        <taxon>Ascomycota</taxon>
        <taxon>Pezizomycotina</taxon>
        <taxon>Sordariomycetes</taxon>
        <taxon>Sordariomycetidae</taxon>
        <taxon>Sordariales</taxon>
        <taxon>Chaetomiaceae</taxon>
        <taxon>Mycothermus</taxon>
    </lineage>
</organism>
<feature type="region of interest" description="Disordered" evidence="2">
    <location>
        <begin position="296"/>
        <end position="315"/>
    </location>
</feature>